<evidence type="ECO:0000313" key="3">
    <source>
        <dbReference type="EMBL" id="NNA75322.1"/>
    </source>
</evidence>
<dbReference type="InterPro" id="IPR018891">
    <property type="entry name" value="AIPR_C"/>
</dbReference>
<protein>
    <submittedName>
        <fullName evidence="3">AIPR family protein</fullName>
    </submittedName>
</protein>
<dbReference type="RefSeq" id="WP_169900213.1">
    <property type="nucleotide sequence ID" value="NZ_JAAQYH010000011.1"/>
</dbReference>
<reference evidence="3 4" key="1">
    <citation type="journal article" date="2020" name="Front. Microbiol.">
        <title>Genetic Organization of the aprX-lipA2 Operon Affects the Proteolytic Potential of Pseudomonas Species in Milk.</title>
        <authorList>
            <person name="Maier C."/>
            <person name="Huptas C."/>
            <person name="von Neubeck M."/>
            <person name="Scherer S."/>
            <person name="Wenning M."/>
            <person name="Lucking G."/>
        </authorList>
    </citation>
    <scope>NUCLEOTIDE SEQUENCE [LARGE SCALE GENOMIC DNA]</scope>
    <source>
        <strain evidence="3 4">WS 5405</strain>
    </source>
</reference>
<feature type="domain" description="Abortive phage infection protein C-terminal" evidence="1">
    <location>
        <begin position="241"/>
        <end position="567"/>
    </location>
</feature>
<accession>A0A7Y1M5D2</accession>
<comment type="caution">
    <text evidence="3">The sequence shown here is derived from an EMBL/GenBank/DDBJ whole genome shotgun (WGS) entry which is preliminary data.</text>
</comment>
<dbReference type="InterPro" id="IPR055101">
    <property type="entry name" value="AIPR_N"/>
</dbReference>
<gene>
    <name evidence="3" type="ORF">HBO13_22010</name>
</gene>
<dbReference type="Proteomes" id="UP000535954">
    <property type="component" value="Unassembled WGS sequence"/>
</dbReference>
<evidence type="ECO:0000313" key="4">
    <source>
        <dbReference type="Proteomes" id="UP000535954"/>
    </source>
</evidence>
<dbReference type="AlphaFoldDB" id="A0A7Y1M5D2"/>
<dbReference type="Pfam" id="PF10592">
    <property type="entry name" value="AIPR"/>
    <property type="match status" value="1"/>
</dbReference>
<organism evidence="3 4">
    <name type="scientific">Pseudomonas lactis</name>
    <dbReference type="NCBI Taxonomy" id="1615674"/>
    <lineage>
        <taxon>Bacteria</taxon>
        <taxon>Pseudomonadati</taxon>
        <taxon>Pseudomonadota</taxon>
        <taxon>Gammaproteobacteria</taxon>
        <taxon>Pseudomonadales</taxon>
        <taxon>Pseudomonadaceae</taxon>
        <taxon>Pseudomonas</taxon>
    </lineage>
</organism>
<feature type="domain" description="Abortive infection phage resistance protein N-terminal" evidence="2">
    <location>
        <begin position="29"/>
        <end position="181"/>
    </location>
</feature>
<sequence>MDIETFHKDFIEAVRSKAEYSRDFIRTAFVEDCGDRLIEAEELLSFEVCRFEGVNGKRKKLRIDGYAFDEADNSMALLIADFFNEDEATSFVTSDVKGAISDLRAFLEEALDGNLTDGSVDESQPGHGFACDLMDLHSKITKYRFYFVSDGILKTRQKGWPEEQVKGTPVEFHIWDIGRFHSAYISATGRDELVVDFSSNGSLGLKCLAAAESQGDYSAFLCMITGDSLADIYDTYGSRLLEGNVRTFLSTKGKVNAAIQNTIRNQPEMFFAFNNGIAATAENVELEEGVGGVHIRSAVNLQIVNGGQTTASLAFAKRGGASRKECLDLSKVMVQMKLSVLPPEKAGELTPEIARYANSQNKVSDADFFSNHPFHIRLQEFSRRLFTSPSGGAQYGTHWFYERARGQYLNEQTKLSIAQKNHFLMQNPKSQLFTKTDVAKYENSWREQPHRVSMGAQKNFIFFADTISKSWSSDGKAYNEEYFRKIIALAIIFRKTEALVSQQPWYQGGYRANIVTYSIAKLHNLISEDALGMQFNFRSIWDLQGIPQSLHEQLSIISEKVFHVLTDSDRPKDNVTEWAKMQACWEQVKDTKICLVSNAEDFLQEVQQSVEDGKKSKSTQKTDDSIQMQIMVVDLPGAEWTRLLNWGVKKEKLSPRQVSLLKTAAQIPHKLPTERQCIELWKLRGQLIEDGYLAL</sequence>
<proteinExistence type="predicted"/>
<dbReference type="EMBL" id="JAAQYH010000011">
    <property type="protein sequence ID" value="NNA75322.1"/>
    <property type="molecule type" value="Genomic_DNA"/>
</dbReference>
<evidence type="ECO:0000259" key="1">
    <source>
        <dbReference type="Pfam" id="PF10592"/>
    </source>
</evidence>
<evidence type="ECO:0000259" key="2">
    <source>
        <dbReference type="Pfam" id="PF22879"/>
    </source>
</evidence>
<name>A0A7Y1M5D2_9PSED</name>
<dbReference type="Pfam" id="PF22879">
    <property type="entry name" value="AIPR_N"/>
    <property type="match status" value="1"/>
</dbReference>